<dbReference type="PROSITE" id="PS00028">
    <property type="entry name" value="ZINC_FINGER_C2H2_1"/>
    <property type="match status" value="1"/>
</dbReference>
<proteinExistence type="predicted"/>
<feature type="domain" description="C2H2-type" evidence="1">
    <location>
        <begin position="4"/>
        <end position="34"/>
    </location>
</feature>
<evidence type="ECO:0000259" key="1">
    <source>
        <dbReference type="PROSITE" id="PS50157"/>
    </source>
</evidence>
<gene>
    <name evidence="2" type="ORF">ACFQJ9_13030</name>
</gene>
<dbReference type="PROSITE" id="PS50157">
    <property type="entry name" value="ZINC_FINGER_C2H2_2"/>
    <property type="match status" value="1"/>
</dbReference>
<comment type="caution">
    <text evidence="2">The sequence shown here is derived from an EMBL/GenBank/DDBJ whole genome shotgun (WGS) entry which is preliminary data.</text>
</comment>
<dbReference type="InterPro" id="IPR055987">
    <property type="entry name" value="DUF7565"/>
</dbReference>
<name>A0ABD5Z5F2_9EURY</name>
<evidence type="ECO:0000313" key="3">
    <source>
        <dbReference type="Proteomes" id="UP001596447"/>
    </source>
</evidence>
<protein>
    <recommendedName>
        <fullName evidence="1">C2H2-type domain-containing protein</fullName>
    </recommendedName>
</protein>
<dbReference type="EMBL" id="JBHTAR010000011">
    <property type="protein sequence ID" value="MFC7200324.1"/>
    <property type="molecule type" value="Genomic_DNA"/>
</dbReference>
<dbReference type="Proteomes" id="UP001596447">
    <property type="component" value="Unassembled WGS sequence"/>
</dbReference>
<accession>A0ABD5Z5F2</accession>
<dbReference type="Pfam" id="PF24446">
    <property type="entry name" value="DUF7565"/>
    <property type="match status" value="1"/>
</dbReference>
<evidence type="ECO:0000313" key="2">
    <source>
        <dbReference type="EMBL" id="MFC7200324.1"/>
    </source>
</evidence>
<dbReference type="AlphaFoldDB" id="A0ABD5Z5F2"/>
<organism evidence="2 3">
    <name type="scientific">Halospeciosus flavus</name>
    <dbReference type="NCBI Taxonomy" id="3032283"/>
    <lineage>
        <taxon>Archaea</taxon>
        <taxon>Methanobacteriati</taxon>
        <taxon>Methanobacteriota</taxon>
        <taxon>Stenosarchaea group</taxon>
        <taxon>Halobacteria</taxon>
        <taxon>Halobacteriales</taxon>
        <taxon>Halobacteriaceae</taxon>
        <taxon>Halospeciosus</taxon>
    </lineage>
</organism>
<keyword evidence="3" id="KW-1185">Reference proteome</keyword>
<dbReference type="InterPro" id="IPR013087">
    <property type="entry name" value="Znf_C2H2_type"/>
</dbReference>
<sequence>MSGWECAVAACGSTFGRAEELVAHQVNEHERHECRVCGTVVPEGFFAIQHVFDTHSRAQYVRAYDADADDIRVREEVKHEISDVIDIASLREQLGIGVDEPTDADE</sequence>
<dbReference type="RefSeq" id="WP_279527109.1">
    <property type="nucleotide sequence ID" value="NZ_CP122312.1"/>
</dbReference>
<reference evidence="2 3" key="1">
    <citation type="journal article" date="2019" name="Int. J. Syst. Evol. Microbiol.">
        <title>The Global Catalogue of Microorganisms (GCM) 10K type strain sequencing project: providing services to taxonomists for standard genome sequencing and annotation.</title>
        <authorList>
            <consortium name="The Broad Institute Genomics Platform"/>
            <consortium name="The Broad Institute Genome Sequencing Center for Infectious Disease"/>
            <person name="Wu L."/>
            <person name="Ma J."/>
        </authorList>
    </citation>
    <scope>NUCLEOTIDE SEQUENCE [LARGE SCALE GENOMIC DNA]</scope>
    <source>
        <strain evidence="2 3">XZGYJ-43</strain>
    </source>
</reference>